<dbReference type="EMBL" id="FNZZ01000002">
    <property type="protein sequence ID" value="SEK90975.1"/>
    <property type="molecule type" value="Genomic_DNA"/>
</dbReference>
<dbReference type="RefSeq" id="WP_093004130.1">
    <property type="nucleotide sequence ID" value="NZ_FNZZ01000002.1"/>
</dbReference>
<dbReference type="AlphaFoldDB" id="A0A1H7KXZ6"/>
<proteinExistence type="predicted"/>
<evidence type="ECO:0000313" key="3">
    <source>
        <dbReference type="Proteomes" id="UP000199214"/>
    </source>
</evidence>
<reference evidence="3" key="1">
    <citation type="submission" date="2016-10" db="EMBL/GenBank/DDBJ databases">
        <authorList>
            <person name="Varghese N."/>
            <person name="Submissions S."/>
        </authorList>
    </citation>
    <scope>NUCLEOTIDE SEQUENCE [LARGE SCALE GENOMIC DNA]</scope>
    <source>
        <strain evidence="3">JS21-1</strain>
    </source>
</reference>
<dbReference type="InterPro" id="IPR040531">
    <property type="entry name" value="DUF5623"/>
</dbReference>
<evidence type="ECO:0000259" key="1">
    <source>
        <dbReference type="Pfam" id="PF18536"/>
    </source>
</evidence>
<sequence length="92" mass="10438">MIVRSNLEDWMAKEIGPGQLEGPEFFDVYYREHEGENPFRAQAATREGLVAILGSLKAKLQAVYPDYAPLRQELDRIDMSVKLVGRMKPTQG</sequence>
<evidence type="ECO:0000313" key="2">
    <source>
        <dbReference type="EMBL" id="SEK90975.1"/>
    </source>
</evidence>
<gene>
    <name evidence="2" type="ORF">SAMN05216382_1090</name>
</gene>
<name>A0A1H7KXZ6_9SPHN</name>
<keyword evidence="3" id="KW-1185">Reference proteome</keyword>
<organism evidence="2 3">
    <name type="scientific">Sphingomonas palmae</name>
    <dbReference type="NCBI Taxonomy" id="1855283"/>
    <lineage>
        <taxon>Bacteria</taxon>
        <taxon>Pseudomonadati</taxon>
        <taxon>Pseudomonadota</taxon>
        <taxon>Alphaproteobacteria</taxon>
        <taxon>Sphingomonadales</taxon>
        <taxon>Sphingomonadaceae</taxon>
        <taxon>Sphingomonas</taxon>
    </lineage>
</organism>
<protein>
    <recommendedName>
        <fullName evidence="1">DUF5623 domain-containing protein</fullName>
    </recommendedName>
</protein>
<dbReference type="Proteomes" id="UP000199214">
    <property type="component" value="Unassembled WGS sequence"/>
</dbReference>
<accession>A0A1H7KXZ6</accession>
<dbReference type="Gene3D" id="1.20.1260.40">
    <property type="match status" value="1"/>
</dbReference>
<dbReference type="Pfam" id="PF18536">
    <property type="entry name" value="DUF5623"/>
    <property type="match status" value="1"/>
</dbReference>
<feature type="domain" description="DUF5623" evidence="1">
    <location>
        <begin position="2"/>
        <end position="82"/>
    </location>
</feature>